<evidence type="ECO:0000313" key="1">
    <source>
        <dbReference type="EMBL" id="QAU04715.1"/>
    </source>
</evidence>
<sequence length="37" mass="4128">MGTSFLLEESGFDEVMDLIGTVVMVRAIARVFQVPRL</sequence>
<name>A0A410T6W6_9CAUD</name>
<accession>A0A410T6W6</accession>
<proteinExistence type="predicted"/>
<dbReference type="GeneID" id="55010399"/>
<protein>
    <submittedName>
        <fullName evidence="1">Uncharacterized protein</fullName>
    </submittedName>
</protein>
<dbReference type="Proteomes" id="UP000289783">
    <property type="component" value="Segment"/>
</dbReference>
<keyword evidence="2" id="KW-1185">Reference proteome</keyword>
<dbReference type="EMBL" id="MK393882">
    <property type="protein sequence ID" value="QAU04715.1"/>
    <property type="molecule type" value="Genomic_DNA"/>
</dbReference>
<organism evidence="1 2">
    <name type="scientific">Salmonella phage 3-29</name>
    <dbReference type="NCBI Taxonomy" id="2508069"/>
    <lineage>
        <taxon>Viruses</taxon>
        <taxon>Duplodnaviria</taxon>
        <taxon>Heunggongvirae</taxon>
        <taxon>Uroviricota</taxon>
        <taxon>Caudoviricetes</taxon>
        <taxon>Demerecviridae</taxon>
        <taxon>Markadamsvirinae</taxon>
        <taxon>Epseptimavirus</taxon>
        <taxon>Epseptimavirus ev329</taxon>
    </lineage>
</organism>
<dbReference type="RefSeq" id="YP_009819024.1">
    <property type="nucleotide sequence ID" value="NC_048145.1"/>
</dbReference>
<evidence type="ECO:0000313" key="2">
    <source>
        <dbReference type="Proteomes" id="UP000289783"/>
    </source>
</evidence>
<reference evidence="1 2" key="1">
    <citation type="submission" date="2019-01" db="EMBL/GenBank/DDBJ databases">
        <authorList>
            <person name="Cong C."/>
            <person name="Yuan Y."/>
            <person name="Xu Y."/>
            <person name="Wang L."/>
            <person name="Li X."/>
        </authorList>
    </citation>
    <scope>NUCLEOTIDE SEQUENCE [LARGE SCALE GENOMIC DNA]</scope>
</reference>
<dbReference type="KEGG" id="vg:55010399"/>